<gene>
    <name evidence="2" type="ORF">PV327_003038</name>
</gene>
<dbReference type="AlphaFoldDB" id="A0AA39G416"/>
<evidence type="ECO:0000313" key="3">
    <source>
        <dbReference type="Proteomes" id="UP001168972"/>
    </source>
</evidence>
<dbReference type="PANTHER" id="PTHR33236:SF5">
    <property type="entry name" value="CUB DOMAIN-CONTAINING PROTEIN"/>
    <property type="match status" value="1"/>
</dbReference>
<dbReference type="Proteomes" id="UP001168972">
    <property type="component" value="Unassembled WGS sequence"/>
</dbReference>
<reference evidence="2" key="2">
    <citation type="submission" date="2023-03" db="EMBL/GenBank/DDBJ databases">
        <authorList>
            <person name="Inwood S.N."/>
            <person name="Skelly J.G."/>
            <person name="Guhlin J."/>
            <person name="Harrop T.W.R."/>
            <person name="Goldson S.G."/>
            <person name="Dearden P.K."/>
        </authorList>
    </citation>
    <scope>NUCLEOTIDE SEQUENCE</scope>
    <source>
        <strain evidence="2">Lincoln</strain>
        <tissue evidence="2">Whole body</tissue>
    </source>
</reference>
<evidence type="ECO:0000313" key="2">
    <source>
        <dbReference type="EMBL" id="KAK0180680.1"/>
    </source>
</evidence>
<protein>
    <recommendedName>
        <fullName evidence="1">CUB domain-containing protein</fullName>
    </recommendedName>
</protein>
<dbReference type="SUPFAM" id="SSF49854">
    <property type="entry name" value="Spermadhesin, CUB domain"/>
    <property type="match status" value="1"/>
</dbReference>
<organism evidence="2 3">
    <name type="scientific">Microctonus hyperodae</name>
    <name type="common">Parasitoid wasp</name>
    <dbReference type="NCBI Taxonomy" id="165561"/>
    <lineage>
        <taxon>Eukaryota</taxon>
        <taxon>Metazoa</taxon>
        <taxon>Ecdysozoa</taxon>
        <taxon>Arthropoda</taxon>
        <taxon>Hexapoda</taxon>
        <taxon>Insecta</taxon>
        <taxon>Pterygota</taxon>
        <taxon>Neoptera</taxon>
        <taxon>Endopterygota</taxon>
        <taxon>Hymenoptera</taxon>
        <taxon>Apocrita</taxon>
        <taxon>Ichneumonoidea</taxon>
        <taxon>Braconidae</taxon>
        <taxon>Euphorinae</taxon>
        <taxon>Microctonus</taxon>
    </lineage>
</organism>
<dbReference type="EMBL" id="JAQQBR010000002">
    <property type="protein sequence ID" value="KAK0180680.1"/>
    <property type="molecule type" value="Genomic_DNA"/>
</dbReference>
<dbReference type="PANTHER" id="PTHR33236">
    <property type="entry name" value="INTRAFLAGELLAR TRANSPORT PROTEIN 122 FAMILY PROTEIN-RELATED"/>
    <property type="match status" value="1"/>
</dbReference>
<evidence type="ECO:0000259" key="1">
    <source>
        <dbReference type="Pfam" id="PF26080"/>
    </source>
</evidence>
<sequence>MITVYPCTTDICQLRLDFLEFSLSQPNASGVCDNDFMLIAGAARTYPRICGENSGQHVYVEFNGANPIIISIDTNVDYLFARKWNLRIQQIGCDSPWQAPNGCLQYYNMISGTVTSFNYGTTTNPRLPSTFPFPGTRQIQNLNYGVCIDVALGYCGIEWSQLDSNSFSISGDSGNIDSAAGIDSSVSGAECDHNYVIIPNPFVDGMRYTTDRFCGNAFQTKISSTTPFVLTVVTNPDPNENAPSSPIAIQRDIGNRGFILKYRQITCAI</sequence>
<accession>A0AA39G416</accession>
<dbReference type="Pfam" id="PF26080">
    <property type="entry name" value="CUB_animal"/>
    <property type="match status" value="1"/>
</dbReference>
<proteinExistence type="predicted"/>
<dbReference type="InterPro" id="IPR035914">
    <property type="entry name" value="Sperma_CUB_dom_sf"/>
</dbReference>
<feature type="domain" description="CUB" evidence="1">
    <location>
        <begin position="100"/>
        <end position="264"/>
    </location>
</feature>
<dbReference type="InterPro" id="IPR058698">
    <property type="entry name" value="CUB_metazoa"/>
</dbReference>
<comment type="caution">
    <text evidence="2">The sequence shown here is derived from an EMBL/GenBank/DDBJ whole genome shotgun (WGS) entry which is preliminary data.</text>
</comment>
<name>A0AA39G416_MICHY</name>
<keyword evidence="3" id="KW-1185">Reference proteome</keyword>
<reference evidence="2" key="1">
    <citation type="journal article" date="2023" name="bioRxiv">
        <title>Scaffold-level genome assemblies of two parasitoid biocontrol wasps reveal the parthenogenesis mechanism and an associated novel virus.</title>
        <authorList>
            <person name="Inwood S."/>
            <person name="Skelly J."/>
            <person name="Guhlin J."/>
            <person name="Harrop T."/>
            <person name="Goldson S."/>
            <person name="Dearden P."/>
        </authorList>
    </citation>
    <scope>NUCLEOTIDE SEQUENCE</scope>
    <source>
        <strain evidence="2">Lincoln</strain>
        <tissue evidence="2">Whole body</tissue>
    </source>
</reference>